<dbReference type="GeneID" id="10394788"/>
<gene>
    <name evidence="6" type="ordered locus">Arcve_1662</name>
</gene>
<dbReference type="PANTHER" id="PTHR33238:SF7">
    <property type="entry name" value="IRON-DEPENDENT TRANSCRIPTIONAL REGULATOR"/>
    <property type="match status" value="1"/>
</dbReference>
<feature type="domain" description="HTH dtxR-type" evidence="5">
    <location>
        <begin position="1"/>
        <end position="62"/>
    </location>
</feature>
<comment type="similarity">
    <text evidence="1">Belongs to the DtxR/MntR family.</text>
</comment>
<name>F2KQ59_ARCVS</name>
<dbReference type="SUPFAM" id="SSF46785">
    <property type="entry name" value="Winged helix' DNA-binding domain"/>
    <property type="match status" value="1"/>
</dbReference>
<keyword evidence="2" id="KW-0805">Transcription regulation</keyword>
<dbReference type="Proteomes" id="UP000008136">
    <property type="component" value="Chromosome"/>
</dbReference>
<dbReference type="EMBL" id="CP002588">
    <property type="protein sequence ID" value="AEA47662.1"/>
    <property type="molecule type" value="Genomic_DNA"/>
</dbReference>
<evidence type="ECO:0000256" key="3">
    <source>
        <dbReference type="ARBA" id="ARBA00023125"/>
    </source>
</evidence>
<evidence type="ECO:0000256" key="4">
    <source>
        <dbReference type="ARBA" id="ARBA00023163"/>
    </source>
</evidence>
<dbReference type="HOGENOM" id="CLU_069532_0_1_2"/>
<dbReference type="GO" id="GO:0046914">
    <property type="term" value="F:transition metal ion binding"/>
    <property type="evidence" value="ECO:0007669"/>
    <property type="project" value="InterPro"/>
</dbReference>
<reference evidence="6 7" key="1">
    <citation type="submission" date="2011-03" db="EMBL/GenBank/DDBJ databases">
        <title>The complete genome of Archaeoglobus veneficus SNP6.</title>
        <authorList>
            <consortium name="US DOE Joint Genome Institute (JGI-PGF)"/>
            <person name="Lucas S."/>
            <person name="Copeland A."/>
            <person name="Lapidus A."/>
            <person name="Bruce D."/>
            <person name="Goodwin L."/>
            <person name="Pitluck S."/>
            <person name="Kyrpides N."/>
            <person name="Mavromatis K."/>
            <person name="Pagani I."/>
            <person name="Ivanova N."/>
            <person name="Mikhailova N."/>
            <person name="Lu M."/>
            <person name="Detter J.C."/>
            <person name="Tapia R."/>
            <person name="Han C."/>
            <person name="Land M."/>
            <person name="Hauser L."/>
            <person name="Markowitz V."/>
            <person name="Cheng J.-F."/>
            <person name="Hugenholtz P."/>
            <person name="Woyke T."/>
            <person name="Wu D."/>
            <person name="Spring S."/>
            <person name="Brambilla E."/>
            <person name="Klenk H.-P."/>
            <person name="Eisen J.A."/>
        </authorList>
    </citation>
    <scope>NUCLEOTIDE SEQUENCE [LARGE SCALE GENOMIC DNA]</scope>
    <source>
        <strain>SNP6</strain>
    </source>
</reference>
<evidence type="ECO:0000313" key="7">
    <source>
        <dbReference type="Proteomes" id="UP000008136"/>
    </source>
</evidence>
<dbReference type="GO" id="GO:0003700">
    <property type="term" value="F:DNA-binding transcription factor activity"/>
    <property type="evidence" value="ECO:0007669"/>
    <property type="project" value="InterPro"/>
</dbReference>
<dbReference type="InterPro" id="IPR036421">
    <property type="entry name" value="Fe_dep_repressor_sf"/>
</dbReference>
<evidence type="ECO:0000256" key="2">
    <source>
        <dbReference type="ARBA" id="ARBA00023015"/>
    </source>
</evidence>
<dbReference type="Gene3D" id="1.10.60.10">
    <property type="entry name" value="Iron dependent repressor, metal binding and dimerisation domain"/>
    <property type="match status" value="1"/>
</dbReference>
<evidence type="ECO:0000256" key="1">
    <source>
        <dbReference type="ARBA" id="ARBA00007871"/>
    </source>
</evidence>
<dbReference type="InterPro" id="IPR022689">
    <property type="entry name" value="Iron_dep_repressor"/>
</dbReference>
<dbReference type="InterPro" id="IPR050536">
    <property type="entry name" value="DtxR_MntR_Metal-Reg"/>
</dbReference>
<dbReference type="eggNOG" id="arCOG02099">
    <property type="taxonomic scope" value="Archaea"/>
</dbReference>
<dbReference type="OrthoDB" id="24735at2157"/>
<sequence>MERVEEYLEAIYDIQSEKKRAAKTSDLAKKLSVRPSSVTEMLSKLSEKGYVEYQPYRGAILTRKGEEVARRIKRYHRIFEAFFRDFLGIDESEAHRISCELEHHVTDEIVEKVCEIIASSCSLCESCEYRIVRLSEAEPGRYVVVACPSAASAIGIFPDVEIIVGEGGEVEIEGESVRLSEKLASKIILERR</sequence>
<protein>
    <submittedName>
        <fullName evidence="6">Iron (Metal) dependent repressor, DtxR family</fullName>
    </submittedName>
</protein>
<dbReference type="InterPro" id="IPR022687">
    <property type="entry name" value="HTH_DTXR"/>
</dbReference>
<dbReference type="InterPro" id="IPR001367">
    <property type="entry name" value="Fe_dep_repressor"/>
</dbReference>
<evidence type="ECO:0000259" key="5">
    <source>
        <dbReference type="PROSITE" id="PS50944"/>
    </source>
</evidence>
<keyword evidence="4" id="KW-0804">Transcription</keyword>
<dbReference type="AlphaFoldDB" id="F2KQ59"/>
<dbReference type="InterPro" id="IPR036390">
    <property type="entry name" value="WH_DNA-bd_sf"/>
</dbReference>
<dbReference type="RefSeq" id="WP_013684318.1">
    <property type="nucleotide sequence ID" value="NC_015320.1"/>
</dbReference>
<organism evidence="6 7">
    <name type="scientific">Archaeoglobus veneficus (strain DSM 11195 / SNP6)</name>
    <dbReference type="NCBI Taxonomy" id="693661"/>
    <lineage>
        <taxon>Archaea</taxon>
        <taxon>Methanobacteriati</taxon>
        <taxon>Methanobacteriota</taxon>
        <taxon>Archaeoglobi</taxon>
        <taxon>Archaeoglobales</taxon>
        <taxon>Archaeoglobaceae</taxon>
        <taxon>Archaeoglobus</taxon>
    </lineage>
</organism>
<evidence type="ECO:0000313" key="6">
    <source>
        <dbReference type="EMBL" id="AEA47662.1"/>
    </source>
</evidence>
<keyword evidence="7" id="KW-1185">Reference proteome</keyword>
<dbReference type="GO" id="GO:0046983">
    <property type="term" value="F:protein dimerization activity"/>
    <property type="evidence" value="ECO:0007669"/>
    <property type="project" value="InterPro"/>
</dbReference>
<dbReference type="Pfam" id="PF01325">
    <property type="entry name" value="Fe_dep_repress"/>
    <property type="match status" value="1"/>
</dbReference>
<dbReference type="Gene3D" id="1.10.10.10">
    <property type="entry name" value="Winged helix-like DNA-binding domain superfamily/Winged helix DNA-binding domain"/>
    <property type="match status" value="1"/>
</dbReference>
<dbReference type="PANTHER" id="PTHR33238">
    <property type="entry name" value="IRON (METAL) DEPENDENT REPRESSOR, DTXR FAMILY"/>
    <property type="match status" value="1"/>
</dbReference>
<dbReference type="Pfam" id="PF02742">
    <property type="entry name" value="Fe_dep_repr_C"/>
    <property type="match status" value="1"/>
</dbReference>
<keyword evidence="3" id="KW-0238">DNA-binding</keyword>
<dbReference type="SUPFAM" id="SSF47979">
    <property type="entry name" value="Iron-dependent repressor protein, dimerization domain"/>
    <property type="match status" value="1"/>
</dbReference>
<dbReference type="STRING" id="693661.Arcve_1662"/>
<dbReference type="KEGG" id="ave:Arcve_1662"/>
<proteinExistence type="inferred from homology"/>
<dbReference type="SMART" id="SM00529">
    <property type="entry name" value="HTH_DTXR"/>
    <property type="match status" value="1"/>
</dbReference>
<accession>F2KQ59</accession>
<dbReference type="GO" id="GO:0003677">
    <property type="term" value="F:DNA binding"/>
    <property type="evidence" value="ECO:0007669"/>
    <property type="project" value="UniProtKB-KW"/>
</dbReference>
<dbReference type="PROSITE" id="PS50944">
    <property type="entry name" value="HTH_DTXR"/>
    <property type="match status" value="1"/>
</dbReference>
<dbReference type="InterPro" id="IPR036388">
    <property type="entry name" value="WH-like_DNA-bd_sf"/>
</dbReference>